<comment type="pathway">
    <text evidence="1">Protein modification; protein ubiquitination.</text>
</comment>
<dbReference type="InterPro" id="IPR011333">
    <property type="entry name" value="SKP1/BTB/POZ_sf"/>
</dbReference>
<accession>A0AA41SGK9</accession>
<dbReference type="EMBL" id="JAJJMA010134177">
    <property type="protein sequence ID" value="MCL7033403.1"/>
    <property type="molecule type" value="Genomic_DNA"/>
</dbReference>
<dbReference type="InterPro" id="IPR000210">
    <property type="entry name" value="BTB/POZ_dom"/>
</dbReference>
<dbReference type="InterPro" id="IPR027356">
    <property type="entry name" value="NPH3_dom"/>
</dbReference>
<dbReference type="PROSITE" id="PS51649">
    <property type="entry name" value="NPH3"/>
    <property type="match status" value="1"/>
</dbReference>
<organism evidence="5 6">
    <name type="scientific">Papaver nudicaule</name>
    <name type="common">Iceland poppy</name>
    <dbReference type="NCBI Taxonomy" id="74823"/>
    <lineage>
        <taxon>Eukaryota</taxon>
        <taxon>Viridiplantae</taxon>
        <taxon>Streptophyta</taxon>
        <taxon>Embryophyta</taxon>
        <taxon>Tracheophyta</taxon>
        <taxon>Spermatophyta</taxon>
        <taxon>Magnoliopsida</taxon>
        <taxon>Ranunculales</taxon>
        <taxon>Papaveraceae</taxon>
        <taxon>Papaveroideae</taxon>
        <taxon>Papaver</taxon>
    </lineage>
</organism>
<name>A0AA41SGK9_PAPNU</name>
<protein>
    <recommendedName>
        <fullName evidence="4">NPH3 domain-containing protein</fullName>
    </recommendedName>
</protein>
<proteinExistence type="inferred from homology"/>
<comment type="caution">
    <text evidence="5">The sequence shown here is derived from an EMBL/GenBank/DDBJ whole genome shotgun (WGS) entry which is preliminary data.</text>
</comment>
<evidence type="ECO:0000256" key="3">
    <source>
        <dbReference type="PROSITE-ProRule" id="PRU00982"/>
    </source>
</evidence>
<keyword evidence="6" id="KW-1185">Reference proteome</keyword>
<dbReference type="AlphaFoldDB" id="A0AA41SGK9"/>
<dbReference type="PANTHER" id="PTHR32370">
    <property type="entry name" value="OS12G0117600 PROTEIN"/>
    <property type="match status" value="1"/>
</dbReference>
<evidence type="ECO:0000256" key="1">
    <source>
        <dbReference type="ARBA" id="ARBA00004906"/>
    </source>
</evidence>
<reference evidence="5" key="1">
    <citation type="submission" date="2022-03" db="EMBL/GenBank/DDBJ databases">
        <title>A functionally conserved STORR gene fusion in Papaver species that diverged 16.8 million years ago.</title>
        <authorList>
            <person name="Catania T."/>
        </authorList>
    </citation>
    <scope>NUCLEOTIDE SEQUENCE</scope>
    <source>
        <strain evidence="5">S-191538</strain>
    </source>
</reference>
<dbReference type="Pfam" id="PF00651">
    <property type="entry name" value="BTB"/>
    <property type="match status" value="1"/>
</dbReference>
<keyword evidence="2" id="KW-0833">Ubl conjugation pathway</keyword>
<dbReference type="SUPFAM" id="SSF54695">
    <property type="entry name" value="POZ domain"/>
    <property type="match status" value="1"/>
</dbReference>
<sequence>MKFMKLGSRADTFYTTGDVRSVSTEVSTDIVIIVEETKYLLHKFPLLSKCLYLQRLCSESSVALKASHELVIELDDFPFGIEAFEICAKFCYGIGITLSPLNIVSIRCAAEYLQMTEDVDKGNLISKLEAFLNACILRGWKDSLLTLQSTKSYPTWSEDLEITSRCIDAIASGVLSFPAKPNLSHSYSRLGKDDMTCNGAASQRHGAGGVVASQGWWGEDIAEFGIDLYWRTIVAIKSGGNVQANLMGKALQIYVSRWLPNMSKEGIIKSEDDSESIEEITVKYRFLLESIVSLLPMEKGSVSCSFILKLLKAGNILGASVSSKMELARRVGTQLEEAKVSDLLIPTLSANGTQYDVDIIMTILEQFMVQGQSPPTSPPRAKAKLRRRSRSAENFNFEFLESRRSASASHSSKLRVAKLVDGYLQEIATDPNLPLLKVIALAESVPDFARPEHDDLYRAIDTYLKSHKDLNKTERKQLCRILDCKKLFAETCMHASQNELLPLRMVVQLLFIEQARASLAGGIVTELPNNIKVLLGTQDGDSLKPLPPVRNITIVKPMAEEWSISGPTSPNSKISTLRMKLTEVEDQMDDIVVKNTNSKLKSFQSFRSIPARPKKMLSRLLSLNRIT</sequence>
<evidence type="ECO:0000259" key="4">
    <source>
        <dbReference type="PROSITE" id="PS51649"/>
    </source>
</evidence>
<comment type="similarity">
    <text evidence="3">Belongs to the NPH3 family.</text>
</comment>
<evidence type="ECO:0000256" key="2">
    <source>
        <dbReference type="ARBA" id="ARBA00022786"/>
    </source>
</evidence>
<dbReference type="Pfam" id="PF03000">
    <property type="entry name" value="NPH3"/>
    <property type="match status" value="1"/>
</dbReference>
<dbReference type="Gene3D" id="3.30.710.10">
    <property type="entry name" value="Potassium Channel Kv1.1, Chain A"/>
    <property type="match status" value="1"/>
</dbReference>
<gene>
    <name evidence="5" type="ORF">MKW94_020213</name>
</gene>
<evidence type="ECO:0000313" key="5">
    <source>
        <dbReference type="EMBL" id="MCL7033403.1"/>
    </source>
</evidence>
<dbReference type="InterPro" id="IPR043454">
    <property type="entry name" value="NPH3/RPT2-like"/>
</dbReference>
<dbReference type="Proteomes" id="UP001177140">
    <property type="component" value="Unassembled WGS sequence"/>
</dbReference>
<evidence type="ECO:0000313" key="6">
    <source>
        <dbReference type="Proteomes" id="UP001177140"/>
    </source>
</evidence>
<feature type="domain" description="NPH3" evidence="4">
    <location>
        <begin position="215"/>
        <end position="516"/>
    </location>
</feature>